<organism evidence="2 3">
    <name type="scientific">Frondihabitans sucicola</name>
    <dbReference type="NCBI Taxonomy" id="1268041"/>
    <lineage>
        <taxon>Bacteria</taxon>
        <taxon>Bacillati</taxon>
        <taxon>Actinomycetota</taxon>
        <taxon>Actinomycetes</taxon>
        <taxon>Micrococcales</taxon>
        <taxon>Microbacteriaceae</taxon>
        <taxon>Frondihabitans</taxon>
    </lineage>
</organism>
<proteinExistence type="predicted"/>
<name>A0ABN6Y5H1_9MICO</name>
<keyword evidence="1" id="KW-1133">Transmembrane helix</keyword>
<gene>
    <name evidence="2" type="ORF">GCM10025867_46170</name>
</gene>
<protein>
    <recommendedName>
        <fullName evidence="4">Holin</fullName>
    </recommendedName>
</protein>
<keyword evidence="2" id="KW-0614">Plasmid</keyword>
<keyword evidence="1" id="KW-0812">Transmembrane</keyword>
<reference evidence="3" key="1">
    <citation type="journal article" date="2019" name="Int. J. Syst. Evol. Microbiol.">
        <title>The Global Catalogue of Microorganisms (GCM) 10K type strain sequencing project: providing services to taxonomists for standard genome sequencing and annotation.</title>
        <authorList>
            <consortium name="The Broad Institute Genomics Platform"/>
            <consortium name="The Broad Institute Genome Sequencing Center for Infectious Disease"/>
            <person name="Wu L."/>
            <person name="Ma J."/>
        </authorList>
    </citation>
    <scope>NUCLEOTIDE SEQUENCE [LARGE SCALE GENOMIC DNA]</scope>
    <source>
        <strain evidence="3">NBRC 108728</strain>
    </source>
</reference>
<keyword evidence="1" id="KW-0472">Membrane</keyword>
<feature type="transmembrane region" description="Helical" evidence="1">
    <location>
        <begin position="58"/>
        <end position="80"/>
    </location>
</feature>
<dbReference type="EMBL" id="AP027733">
    <property type="protein sequence ID" value="BDZ52376.1"/>
    <property type="molecule type" value="Genomic_DNA"/>
</dbReference>
<accession>A0ABN6Y5H1</accession>
<evidence type="ECO:0000313" key="2">
    <source>
        <dbReference type="EMBL" id="BDZ52376.1"/>
    </source>
</evidence>
<evidence type="ECO:0000256" key="1">
    <source>
        <dbReference type="SAM" id="Phobius"/>
    </source>
</evidence>
<keyword evidence="3" id="KW-1185">Reference proteome</keyword>
<evidence type="ECO:0000313" key="3">
    <source>
        <dbReference type="Proteomes" id="UP001321486"/>
    </source>
</evidence>
<dbReference type="Proteomes" id="UP001321486">
    <property type="component" value="Plasmid pNBRC108728a"/>
</dbReference>
<evidence type="ECO:0008006" key="4">
    <source>
        <dbReference type="Google" id="ProtNLM"/>
    </source>
</evidence>
<dbReference type="RefSeq" id="WP_286347234.1">
    <property type="nucleotide sequence ID" value="NZ_AP027733.1"/>
</dbReference>
<geneLocation type="plasmid" evidence="2 3">
    <name>pNBRC108728a</name>
</geneLocation>
<sequence>MIKMAPRYYERRAAELAHTRRATRLLLAAVVTFLASIPLALSLIALSEYVSDAAAQVLLLLGPVVPAFGASAALLMAVSAKKPLKEVRR</sequence>